<feature type="region of interest" description="Disordered" evidence="1">
    <location>
        <begin position="1"/>
        <end position="127"/>
    </location>
</feature>
<name>A0A2M6URM7_9HYPH</name>
<evidence type="ECO:0000313" key="3">
    <source>
        <dbReference type="Proteomes" id="UP000230791"/>
    </source>
</evidence>
<feature type="region of interest" description="Disordered" evidence="1">
    <location>
        <begin position="346"/>
        <end position="396"/>
    </location>
</feature>
<evidence type="ECO:0000313" key="2">
    <source>
        <dbReference type="EMBL" id="PIT68840.1"/>
    </source>
</evidence>
<feature type="region of interest" description="Disordered" evidence="1">
    <location>
        <begin position="205"/>
        <end position="232"/>
    </location>
</feature>
<dbReference type="EMBL" id="NJPP01000031">
    <property type="protein sequence ID" value="PIT68840.1"/>
    <property type="molecule type" value="Genomic_DNA"/>
</dbReference>
<proteinExistence type="predicted"/>
<evidence type="ECO:0008006" key="4">
    <source>
        <dbReference type="Google" id="ProtNLM"/>
    </source>
</evidence>
<feature type="compositionally biased region" description="Basic residues" evidence="1">
    <location>
        <begin position="359"/>
        <end position="372"/>
    </location>
</feature>
<evidence type="ECO:0000256" key="1">
    <source>
        <dbReference type="SAM" id="MobiDB-lite"/>
    </source>
</evidence>
<feature type="compositionally biased region" description="Basic and acidic residues" evidence="1">
    <location>
        <begin position="73"/>
        <end position="92"/>
    </location>
</feature>
<feature type="compositionally biased region" description="Basic and acidic residues" evidence="1">
    <location>
        <begin position="346"/>
        <end position="358"/>
    </location>
</feature>
<reference evidence="2 3" key="1">
    <citation type="submission" date="2017-06" db="EMBL/GenBank/DDBJ databases">
        <title>Draft genome of Bartonella tribocorum C635.</title>
        <authorList>
            <person name="Hadjadj L."/>
            <person name="Jiyipong T."/>
            <person name="Diene S.M."/>
            <person name="Morand S."/>
            <person name="Rolain J.-M."/>
        </authorList>
    </citation>
    <scope>NUCLEOTIDE SEQUENCE [LARGE SCALE GENOMIC DNA]</scope>
    <source>
        <strain evidence="2 3">C635</strain>
    </source>
</reference>
<dbReference type="NCBIfam" id="NF033856">
    <property type="entry name" value="T4SS_effec_BID"/>
    <property type="match status" value="1"/>
</dbReference>
<protein>
    <recommendedName>
        <fullName evidence="4">BepD protein</fullName>
    </recommendedName>
</protein>
<dbReference type="RefSeq" id="WP_100131027.1">
    <property type="nucleotide sequence ID" value="NZ_CADDYJ010000005.1"/>
</dbReference>
<comment type="caution">
    <text evidence="2">The sequence shown here is derived from an EMBL/GenBank/DDBJ whole genome shotgun (WGS) entry which is preliminary data.</text>
</comment>
<dbReference type="AlphaFoldDB" id="A0A2M6URM7"/>
<feature type="compositionally biased region" description="Basic and acidic residues" evidence="1">
    <location>
        <begin position="373"/>
        <end position="396"/>
    </location>
</feature>
<dbReference type="OrthoDB" id="7922813at2"/>
<feature type="compositionally biased region" description="Polar residues" evidence="1">
    <location>
        <begin position="12"/>
        <end position="23"/>
    </location>
</feature>
<dbReference type="Proteomes" id="UP000230791">
    <property type="component" value="Unassembled WGS sequence"/>
</dbReference>
<sequence>MKKSHPQPAPQNPKTQNPKTQNPEALYAKVNKPHKRREGPRILSSEEVQAAHRNQPLQSKSFPYDYPRGRRSNVQEHLQEHHYDRPRGKTNDYDTPSKQPTKAIYPPKKPQEDPYNRLGGAPSNGRRATELASPYAIFNLETGEIEFEQQINPLHDSVNGSTQDVQHPQNLDEHIYAELDFGANSGRPPHKPLESVYATVGIGAEGGQEPQQQTNPLYEGVSRRTTPPPRTAKDMVTSKLLQNIDFQYGVREIQIWCQTVYGNEYAMNEKLAQILDKPQDADKVLWDLAANPKNPGKLAGKKVFGIKSPDRKAAEKGLSPLFAALERHIDTTKKLHRQFTRELEKVYKHESPERDPEHKHHHHHHHRHHARGRKPDSPEHSPQRERHGEKGMAHAM</sequence>
<gene>
    <name evidence="2" type="ORF">CEV08_07375</name>
</gene>
<accession>A0A2M6URM7</accession>
<organism evidence="2 3">
    <name type="scientific">Bartonella tribocorum</name>
    <dbReference type="NCBI Taxonomy" id="85701"/>
    <lineage>
        <taxon>Bacteria</taxon>
        <taxon>Pseudomonadati</taxon>
        <taxon>Pseudomonadota</taxon>
        <taxon>Alphaproteobacteria</taxon>
        <taxon>Hyphomicrobiales</taxon>
        <taxon>Bartonellaceae</taxon>
        <taxon>Bartonella</taxon>
    </lineage>
</organism>